<keyword evidence="1" id="KW-0378">Hydrolase</keyword>
<protein>
    <submittedName>
        <fullName evidence="1">Putative hydrolase</fullName>
    </submittedName>
</protein>
<dbReference type="AlphaFoldDB" id="A0A378Y0A8"/>
<name>A0A378Y0A8_PAEPO</name>
<dbReference type="EMBL" id="UGSC01000001">
    <property type="protein sequence ID" value="SUA69777.1"/>
    <property type="molecule type" value="Genomic_DNA"/>
</dbReference>
<proteinExistence type="predicted"/>
<evidence type="ECO:0000313" key="2">
    <source>
        <dbReference type="Proteomes" id="UP000254400"/>
    </source>
</evidence>
<dbReference type="GO" id="GO:0016787">
    <property type="term" value="F:hydrolase activity"/>
    <property type="evidence" value="ECO:0007669"/>
    <property type="project" value="UniProtKB-KW"/>
</dbReference>
<reference evidence="1 2" key="1">
    <citation type="submission" date="2018-06" db="EMBL/GenBank/DDBJ databases">
        <authorList>
            <consortium name="Pathogen Informatics"/>
            <person name="Doyle S."/>
        </authorList>
    </citation>
    <scope>NUCLEOTIDE SEQUENCE [LARGE SCALE GENOMIC DNA]</scope>
    <source>
        <strain evidence="1 2">NCTC10343</strain>
    </source>
</reference>
<gene>
    <name evidence="1" type="ORF">NCTC10343_02643</name>
</gene>
<dbReference type="Proteomes" id="UP000254400">
    <property type="component" value="Unassembled WGS sequence"/>
</dbReference>
<evidence type="ECO:0000313" key="1">
    <source>
        <dbReference type="EMBL" id="SUA69777.1"/>
    </source>
</evidence>
<sequence length="54" mass="6204">MKMNIPQKYIVGHSIGGQVVTEFALSYPFMFKWLVVIALSLTGFAYSQEFTHYN</sequence>
<dbReference type="InterPro" id="IPR029058">
    <property type="entry name" value="AB_hydrolase_fold"/>
</dbReference>
<organism evidence="1 2">
    <name type="scientific">Paenibacillus polymyxa</name>
    <name type="common">Bacillus polymyxa</name>
    <dbReference type="NCBI Taxonomy" id="1406"/>
    <lineage>
        <taxon>Bacteria</taxon>
        <taxon>Bacillati</taxon>
        <taxon>Bacillota</taxon>
        <taxon>Bacilli</taxon>
        <taxon>Bacillales</taxon>
        <taxon>Paenibacillaceae</taxon>
        <taxon>Paenibacillus</taxon>
    </lineage>
</organism>
<dbReference type="Gene3D" id="3.40.50.1820">
    <property type="entry name" value="alpha/beta hydrolase"/>
    <property type="match status" value="1"/>
</dbReference>
<accession>A0A378Y0A8</accession>
<dbReference type="SUPFAM" id="SSF53474">
    <property type="entry name" value="alpha/beta-Hydrolases"/>
    <property type="match status" value="1"/>
</dbReference>